<organism evidence="1">
    <name type="scientific">Siphoviridae sp. ctYcY12</name>
    <dbReference type="NCBI Taxonomy" id="2825550"/>
    <lineage>
        <taxon>Viruses</taxon>
        <taxon>Duplodnaviria</taxon>
        <taxon>Heunggongvirae</taxon>
        <taxon>Uroviricota</taxon>
        <taxon>Caudoviricetes</taxon>
    </lineage>
</organism>
<protein>
    <submittedName>
        <fullName evidence="1">Uncharacterized protein</fullName>
    </submittedName>
</protein>
<dbReference type="InterPro" id="IPR035286">
    <property type="entry name" value="DUF5361"/>
</dbReference>
<proteinExistence type="predicted"/>
<name>A0A8S5TTX8_9CAUD</name>
<reference evidence="1" key="1">
    <citation type="journal article" date="2021" name="Proc. Natl. Acad. Sci. U.S.A.">
        <title>A Catalog of Tens of Thousands of Viruses from Human Metagenomes Reveals Hidden Associations with Chronic Diseases.</title>
        <authorList>
            <person name="Tisza M.J."/>
            <person name="Buck C.B."/>
        </authorList>
    </citation>
    <scope>NUCLEOTIDE SEQUENCE</scope>
    <source>
        <strain evidence="1">CtYcY12</strain>
    </source>
</reference>
<dbReference type="Pfam" id="PF17318">
    <property type="entry name" value="DUF5361"/>
    <property type="match status" value="1"/>
</dbReference>
<accession>A0A8S5TTX8</accession>
<sequence>MITTDEDALICDFAETYGVFDYRRLPVRTAATLAAGLRDNSRIKMKMAGMNTTPERVLEAAVADRLGLLVWMQTKDGRKGKKRPRSILEALLNPNAEKEDIAVYDSGQAFTDEWNRLTGREV</sequence>
<dbReference type="EMBL" id="BK015928">
    <property type="protein sequence ID" value="DAF85643.1"/>
    <property type="molecule type" value="Genomic_DNA"/>
</dbReference>
<evidence type="ECO:0000313" key="1">
    <source>
        <dbReference type="EMBL" id="DAF85643.1"/>
    </source>
</evidence>